<dbReference type="Proteomes" id="UP000321659">
    <property type="component" value="Unassembled WGS sequence"/>
</dbReference>
<protein>
    <recommendedName>
        <fullName evidence="1">Helix-turn-helix domain-containing protein</fullName>
    </recommendedName>
</protein>
<comment type="caution">
    <text evidence="2">The sequence shown here is derived from an EMBL/GenBank/DDBJ whole genome shotgun (WGS) entry which is preliminary data.</text>
</comment>
<accession>A0A5C6M981</accession>
<dbReference type="InterPro" id="IPR045403">
    <property type="entry name" value="HTH_59_Firmicutes_type"/>
</dbReference>
<proteinExistence type="predicted"/>
<feature type="domain" description="Helix-turn-helix" evidence="1">
    <location>
        <begin position="1"/>
        <end position="55"/>
    </location>
</feature>
<evidence type="ECO:0000313" key="2">
    <source>
        <dbReference type="EMBL" id="TWW11340.1"/>
    </source>
</evidence>
<organism evidence="2 3">
    <name type="scientific">Dellaglioa algida</name>
    <dbReference type="NCBI Taxonomy" id="105612"/>
    <lineage>
        <taxon>Bacteria</taxon>
        <taxon>Bacillati</taxon>
        <taxon>Bacillota</taxon>
        <taxon>Bacilli</taxon>
        <taxon>Lactobacillales</taxon>
        <taxon>Lactobacillaceae</taxon>
        <taxon>Dellaglioa</taxon>
    </lineage>
</organism>
<dbReference type="Pfam" id="PF20038">
    <property type="entry name" value="HTH_59"/>
    <property type="match status" value="1"/>
</dbReference>
<evidence type="ECO:0000259" key="1">
    <source>
        <dbReference type="Pfam" id="PF20038"/>
    </source>
</evidence>
<reference evidence="2 3" key="1">
    <citation type="submission" date="2019-04" db="EMBL/GenBank/DDBJ databases">
        <title>In vitro growth and metabolic characteristics of meat-borne Lactobacillus algidus strains.</title>
        <authorList>
            <person name="Sade E."/>
            <person name="Per J."/>
            <person name="Tytti H."/>
            <person name="Johanna B.K."/>
        </authorList>
    </citation>
    <scope>NUCLEOTIDE SEQUENCE [LARGE SCALE GENOMIC DNA]</scope>
    <source>
        <strain evidence="2 3">LTS37-1</strain>
    </source>
</reference>
<name>A0A5C6M981_9LACO</name>
<gene>
    <name evidence="2" type="ORF">LABALGLTS371_05130</name>
</gene>
<dbReference type="EMBL" id="SRRQ01000003">
    <property type="protein sequence ID" value="TWW11340.1"/>
    <property type="molecule type" value="Genomic_DNA"/>
</dbReference>
<sequence>MDLDNLYSGKDASEMLGKSGNYIRQLYAKYPKRFLPGSCRKIGREFIITIEGIEYLKKGMIKK</sequence>
<evidence type="ECO:0000313" key="3">
    <source>
        <dbReference type="Proteomes" id="UP000321659"/>
    </source>
</evidence>
<dbReference type="AlphaFoldDB" id="A0A5C6M981"/>